<protein>
    <submittedName>
        <fullName evidence="1">Uncharacterized protein</fullName>
    </submittedName>
</protein>
<name>A0A4C1Z0W5_EUMVA</name>
<organism evidence="1 2">
    <name type="scientific">Eumeta variegata</name>
    <name type="common">Bagworm moth</name>
    <name type="synonym">Eumeta japonica</name>
    <dbReference type="NCBI Taxonomy" id="151549"/>
    <lineage>
        <taxon>Eukaryota</taxon>
        <taxon>Metazoa</taxon>
        <taxon>Ecdysozoa</taxon>
        <taxon>Arthropoda</taxon>
        <taxon>Hexapoda</taxon>
        <taxon>Insecta</taxon>
        <taxon>Pterygota</taxon>
        <taxon>Neoptera</taxon>
        <taxon>Endopterygota</taxon>
        <taxon>Lepidoptera</taxon>
        <taxon>Glossata</taxon>
        <taxon>Ditrysia</taxon>
        <taxon>Tineoidea</taxon>
        <taxon>Psychidae</taxon>
        <taxon>Oiketicinae</taxon>
        <taxon>Eumeta</taxon>
    </lineage>
</organism>
<reference evidence="1 2" key="1">
    <citation type="journal article" date="2019" name="Commun. Biol.">
        <title>The bagworm genome reveals a unique fibroin gene that provides high tensile strength.</title>
        <authorList>
            <person name="Kono N."/>
            <person name="Nakamura H."/>
            <person name="Ohtoshi R."/>
            <person name="Tomita M."/>
            <person name="Numata K."/>
            <person name="Arakawa K."/>
        </authorList>
    </citation>
    <scope>NUCLEOTIDE SEQUENCE [LARGE SCALE GENOMIC DNA]</scope>
</reference>
<gene>
    <name evidence="1" type="ORF">EVAR_62382_1</name>
</gene>
<keyword evidence="2" id="KW-1185">Reference proteome</keyword>
<dbReference type="Proteomes" id="UP000299102">
    <property type="component" value="Unassembled WGS sequence"/>
</dbReference>
<comment type="caution">
    <text evidence="1">The sequence shown here is derived from an EMBL/GenBank/DDBJ whole genome shotgun (WGS) entry which is preliminary data.</text>
</comment>
<evidence type="ECO:0000313" key="1">
    <source>
        <dbReference type="EMBL" id="GBP80852.1"/>
    </source>
</evidence>
<dbReference type="AlphaFoldDB" id="A0A4C1Z0W5"/>
<dbReference type="EMBL" id="BGZK01001485">
    <property type="protein sequence ID" value="GBP80852.1"/>
    <property type="molecule type" value="Genomic_DNA"/>
</dbReference>
<evidence type="ECO:0000313" key="2">
    <source>
        <dbReference type="Proteomes" id="UP000299102"/>
    </source>
</evidence>
<sequence>MLWEDTGFGRDSVPDLITVFDCSEAASGPPHHPPAPPRPVLHLATRFAVVCFAIGGVTEPINDLLAGLPSSDE</sequence>
<proteinExistence type="predicted"/>
<accession>A0A4C1Z0W5</accession>